<proteinExistence type="predicted"/>
<dbReference type="EMBL" id="CP000513">
    <property type="protein sequence ID" value="ABQ13908.1"/>
    <property type="molecule type" value="Genomic_DNA"/>
</dbReference>
<accession>A5EW43</accession>
<dbReference type="RefSeq" id="WP_012030690.1">
    <property type="nucleotide sequence ID" value="NC_009446.1"/>
</dbReference>
<sequence>MKTKYELIAVICCYVSLVGFGEILLAERPDRAVEASINRIQSNAQPSKNLDLGSLPNIEKYNPYVYSSPSDKDPFILKAFVSRMQTEEEMQEQPISEICDNRSCDGDPPAPHEPYFLENYELSQLAMVGFVINRKNCQSSHEDSCEKIALISTPDAGIIEARKGEYMGRDNGLIMEIHKDHMTIKEAKKVPGGWQNPNPPFELIVR</sequence>
<dbReference type="HOGENOM" id="CLU_1330195_0_0_6"/>
<dbReference type="AlphaFoldDB" id="A5EW43"/>
<name>A5EW43_DICNV</name>
<organism evidence="1 2">
    <name type="scientific">Dichelobacter nodosus (strain VCS1703A)</name>
    <dbReference type="NCBI Taxonomy" id="246195"/>
    <lineage>
        <taxon>Bacteria</taxon>
        <taxon>Pseudomonadati</taxon>
        <taxon>Pseudomonadota</taxon>
        <taxon>Gammaproteobacteria</taxon>
        <taxon>Cardiobacteriales</taxon>
        <taxon>Cardiobacteriaceae</taxon>
        <taxon>Dichelobacter</taxon>
    </lineage>
</organism>
<dbReference type="STRING" id="246195.DNO_0347"/>
<reference evidence="1 2" key="1">
    <citation type="journal article" date="2007" name="Nat. Biotechnol.">
        <title>Genome sequence and identification of candidate vaccine antigens from the animal pathogen Dichelobacter nodosus.</title>
        <authorList>
            <person name="Myers G.S."/>
            <person name="Parker D."/>
            <person name="Al-Hasani K."/>
            <person name="Kennan R.M."/>
            <person name="Seemann T."/>
            <person name="Ren Q."/>
            <person name="Badger J.H."/>
            <person name="Selengut J.D."/>
            <person name="Deboy R.T."/>
            <person name="Tettelin H."/>
            <person name="Boyce J.D."/>
            <person name="McCarl V.P."/>
            <person name="Han X."/>
            <person name="Nelson W.C."/>
            <person name="Madupu R."/>
            <person name="Mohamoud Y."/>
            <person name="Holley T."/>
            <person name="Fedorova N."/>
            <person name="Khouri H."/>
            <person name="Bottomley S.P."/>
            <person name="Whittington R.J."/>
            <person name="Adler B."/>
            <person name="Songer J.G."/>
            <person name="Rood J.I."/>
            <person name="Paulsen I.T."/>
        </authorList>
    </citation>
    <scope>NUCLEOTIDE SEQUENCE [LARGE SCALE GENOMIC DNA]</scope>
    <source>
        <strain evidence="1 2">VCS1703A</strain>
    </source>
</reference>
<keyword evidence="2" id="KW-1185">Reference proteome</keyword>
<evidence type="ECO:0000313" key="1">
    <source>
        <dbReference type="EMBL" id="ABQ13908.1"/>
    </source>
</evidence>
<evidence type="ECO:0000313" key="2">
    <source>
        <dbReference type="Proteomes" id="UP000000248"/>
    </source>
</evidence>
<protein>
    <submittedName>
        <fullName evidence="1">Type IV fimbrial biogenesis protein PilP</fullName>
    </submittedName>
</protein>
<dbReference type="OrthoDB" id="5296580at2"/>
<dbReference type="Gene3D" id="2.30.30.830">
    <property type="match status" value="1"/>
</dbReference>
<dbReference type="eggNOG" id="COG3168">
    <property type="taxonomic scope" value="Bacteria"/>
</dbReference>
<dbReference type="Pfam" id="PF04351">
    <property type="entry name" value="PilP"/>
    <property type="match status" value="1"/>
</dbReference>
<gene>
    <name evidence="1" type="primary">pilP</name>
    <name evidence="1" type="ordered locus">DNO_0347</name>
</gene>
<dbReference type="KEGG" id="dno:DNO_0347"/>
<dbReference type="InterPro" id="IPR007446">
    <property type="entry name" value="PilP"/>
</dbReference>
<dbReference type="Proteomes" id="UP000000248">
    <property type="component" value="Chromosome"/>
</dbReference>